<protein>
    <submittedName>
        <fullName evidence="1">Uncharacterized protein</fullName>
    </submittedName>
</protein>
<dbReference type="AlphaFoldDB" id="A0A0E9UBJ7"/>
<name>A0A0E9UBJ7_ANGAN</name>
<sequence length="78" mass="8860">MRFRLHVNDTNVNRQKGEHNEVIKWLSLQLALCAFPNMPTGLVTSVVDVLLPTRSLWFDWPSLLVAPPLPRLGSIRSP</sequence>
<organism evidence="1">
    <name type="scientific">Anguilla anguilla</name>
    <name type="common">European freshwater eel</name>
    <name type="synonym">Muraena anguilla</name>
    <dbReference type="NCBI Taxonomy" id="7936"/>
    <lineage>
        <taxon>Eukaryota</taxon>
        <taxon>Metazoa</taxon>
        <taxon>Chordata</taxon>
        <taxon>Craniata</taxon>
        <taxon>Vertebrata</taxon>
        <taxon>Euteleostomi</taxon>
        <taxon>Actinopterygii</taxon>
        <taxon>Neopterygii</taxon>
        <taxon>Teleostei</taxon>
        <taxon>Anguilliformes</taxon>
        <taxon>Anguillidae</taxon>
        <taxon>Anguilla</taxon>
    </lineage>
</organism>
<accession>A0A0E9UBJ7</accession>
<proteinExistence type="predicted"/>
<evidence type="ECO:0000313" key="1">
    <source>
        <dbReference type="EMBL" id="JAH62323.1"/>
    </source>
</evidence>
<reference evidence="1" key="2">
    <citation type="journal article" date="2015" name="Fish Shellfish Immunol.">
        <title>Early steps in the European eel (Anguilla anguilla)-Vibrio vulnificus interaction in the gills: Role of the RtxA13 toxin.</title>
        <authorList>
            <person name="Callol A."/>
            <person name="Pajuelo D."/>
            <person name="Ebbesson L."/>
            <person name="Teles M."/>
            <person name="MacKenzie S."/>
            <person name="Amaro C."/>
        </authorList>
    </citation>
    <scope>NUCLEOTIDE SEQUENCE</scope>
</reference>
<reference evidence="1" key="1">
    <citation type="submission" date="2014-11" db="EMBL/GenBank/DDBJ databases">
        <authorList>
            <person name="Amaro Gonzalez C."/>
        </authorList>
    </citation>
    <scope>NUCLEOTIDE SEQUENCE</scope>
</reference>
<dbReference type="EMBL" id="GBXM01046254">
    <property type="protein sequence ID" value="JAH62323.1"/>
    <property type="molecule type" value="Transcribed_RNA"/>
</dbReference>